<dbReference type="RefSeq" id="WP_185060061.1">
    <property type="nucleotide sequence ID" value="NZ_BAABJP010000024.1"/>
</dbReference>
<gene>
    <name evidence="3" type="ORF">GCM10023321_45590</name>
</gene>
<feature type="chain" id="PRO_5046107203" evidence="2">
    <location>
        <begin position="28"/>
        <end position="136"/>
    </location>
</feature>
<organism evidence="3 4">
    <name type="scientific">Pseudonocardia eucalypti</name>
    <dbReference type="NCBI Taxonomy" id="648755"/>
    <lineage>
        <taxon>Bacteria</taxon>
        <taxon>Bacillati</taxon>
        <taxon>Actinomycetota</taxon>
        <taxon>Actinomycetes</taxon>
        <taxon>Pseudonocardiales</taxon>
        <taxon>Pseudonocardiaceae</taxon>
        <taxon>Pseudonocardia</taxon>
    </lineage>
</organism>
<dbReference type="Proteomes" id="UP001428817">
    <property type="component" value="Unassembled WGS sequence"/>
</dbReference>
<evidence type="ECO:0000256" key="2">
    <source>
        <dbReference type="SAM" id="SignalP"/>
    </source>
</evidence>
<dbReference type="EMBL" id="BAABJP010000024">
    <property type="protein sequence ID" value="GAA5161405.1"/>
    <property type="molecule type" value="Genomic_DNA"/>
</dbReference>
<proteinExistence type="predicted"/>
<sequence length="136" mass="13589">MRITSRLLAAAAAAVPVAVLIPAVAMAAPAQNPAPPPPPTTPAYICDILVSVLPGVVATTNCEAFGGMQTTGYIPEDKSYTLVNRTGDIQKFRCSGGTVDAPTGVAPKKCTPLGPSVPASLAPPPVPYGGPGGVAR</sequence>
<keyword evidence="2" id="KW-0732">Signal</keyword>
<accession>A0ABP9QG68</accession>
<name>A0ABP9QG68_9PSEU</name>
<protein>
    <submittedName>
        <fullName evidence="3">Uncharacterized protein</fullName>
    </submittedName>
</protein>
<comment type="caution">
    <text evidence="3">The sequence shown here is derived from an EMBL/GenBank/DDBJ whole genome shotgun (WGS) entry which is preliminary data.</text>
</comment>
<evidence type="ECO:0000313" key="3">
    <source>
        <dbReference type="EMBL" id="GAA5161405.1"/>
    </source>
</evidence>
<feature type="signal peptide" evidence="2">
    <location>
        <begin position="1"/>
        <end position="27"/>
    </location>
</feature>
<evidence type="ECO:0000313" key="4">
    <source>
        <dbReference type="Proteomes" id="UP001428817"/>
    </source>
</evidence>
<evidence type="ECO:0000256" key="1">
    <source>
        <dbReference type="SAM" id="MobiDB-lite"/>
    </source>
</evidence>
<keyword evidence="4" id="KW-1185">Reference proteome</keyword>
<feature type="region of interest" description="Disordered" evidence="1">
    <location>
        <begin position="112"/>
        <end position="136"/>
    </location>
</feature>
<reference evidence="4" key="1">
    <citation type="journal article" date="2019" name="Int. J. Syst. Evol. Microbiol.">
        <title>The Global Catalogue of Microorganisms (GCM) 10K type strain sequencing project: providing services to taxonomists for standard genome sequencing and annotation.</title>
        <authorList>
            <consortium name="The Broad Institute Genomics Platform"/>
            <consortium name="The Broad Institute Genome Sequencing Center for Infectious Disease"/>
            <person name="Wu L."/>
            <person name="Ma J."/>
        </authorList>
    </citation>
    <scope>NUCLEOTIDE SEQUENCE [LARGE SCALE GENOMIC DNA]</scope>
    <source>
        <strain evidence="4">JCM 18303</strain>
    </source>
</reference>